<sequence>MPTRLPRTTTHVSLRSRKLRRHRSQAGAGRAIFALLAVGGAAAFIAVLGGFGYLASVASSAPKLSALKPSEQGATSAVYSADGTRLGFIQGDVLRTTVDQTAMTDDMRNATVAIEDRRFYKHNGVDYEGVVRAAVKNVSSGATVQGGSTLTMQLVRNLFEGNKERTITRKIREAKLATDLESKHPGEAGKRWILTEYLNNVPYGTVGGQTAVGVEAASRVFFDKPASKLTLPESALLAGLPQAPSQYNPFLAPKLARARRSEVLNQMADEGYISEAQKVDAQRQPLGVKSNSYYAQRREGYFFDYVRNELIKRYGAERVRAGGMKVFTTVDLRLQEAARTSIAGQLGYPGAPSAAVVSIDPKTGYIKAMASSGDYSASKFNLASQGKRQPGSTFKVMVMMAALRQGVDINKVTYESKPLKFVDEATGTPIDVQTDDHSYAGSTTIFDALVRSDNTVFQQLDLDVGPEEVRKTAYDMGITSHLDAYPAEGLGGLTNGVSPLEMTSAYVTVNNGGWRIRPVAIKKVEFADGSVDTSLGRRNRVKVFTDGQTHEAVKAMEANVQGGTGTGAALGCPTAGKTGTTSNFTDAWFDGFTTSLNTAVWVGFPDAAISTGMFGGQAPASIFHDFMQVAMEGRACDAFPDPKEPFVAQDFLGTYATNGAPGDAVDPLAEDKNKKKDKKPKDKKNNGGQYESPPNPKPTPTPVPTPTPTPKPKPPPEPTPVDPGTGGVTPG</sequence>
<evidence type="ECO:0000256" key="1">
    <source>
        <dbReference type="ARBA" id="ARBA00022645"/>
    </source>
</evidence>
<dbReference type="PANTHER" id="PTHR32282">
    <property type="entry name" value="BINDING PROTEIN TRANSPEPTIDASE, PUTATIVE-RELATED"/>
    <property type="match status" value="1"/>
</dbReference>
<dbReference type="EC" id="2.4.99.28" evidence="7"/>
<dbReference type="PANTHER" id="PTHR32282:SF33">
    <property type="entry name" value="PEPTIDOGLYCAN GLYCOSYLTRANSFERASE"/>
    <property type="match status" value="1"/>
</dbReference>
<dbReference type="InterPro" id="IPR036950">
    <property type="entry name" value="PBP_transglycosylase"/>
</dbReference>
<keyword evidence="5" id="KW-0378">Hydrolase</keyword>
<name>A0A6J5YX08_9ZZZZ</name>
<dbReference type="InterPro" id="IPR050396">
    <property type="entry name" value="Glycosyltr_51/Transpeptidase"/>
</dbReference>
<feature type="transmembrane region" description="Helical" evidence="10">
    <location>
        <begin position="31"/>
        <end position="55"/>
    </location>
</feature>
<keyword evidence="6" id="KW-0511">Multifunctional enzyme</keyword>
<evidence type="ECO:0000256" key="2">
    <source>
        <dbReference type="ARBA" id="ARBA00022670"/>
    </source>
</evidence>
<keyword evidence="10" id="KW-1133">Transmembrane helix</keyword>
<accession>A0A6J5YX08</accession>
<dbReference type="GO" id="GO:0008658">
    <property type="term" value="F:penicillin binding"/>
    <property type="evidence" value="ECO:0007669"/>
    <property type="project" value="InterPro"/>
</dbReference>
<dbReference type="GO" id="GO:0009252">
    <property type="term" value="P:peptidoglycan biosynthetic process"/>
    <property type="evidence" value="ECO:0007669"/>
    <property type="project" value="TreeGrafter"/>
</dbReference>
<evidence type="ECO:0000256" key="9">
    <source>
        <dbReference type="SAM" id="MobiDB-lite"/>
    </source>
</evidence>
<organism evidence="13">
    <name type="scientific">freshwater metagenome</name>
    <dbReference type="NCBI Taxonomy" id="449393"/>
    <lineage>
        <taxon>unclassified sequences</taxon>
        <taxon>metagenomes</taxon>
        <taxon>ecological metagenomes</taxon>
    </lineage>
</organism>
<dbReference type="GO" id="GO:0030288">
    <property type="term" value="C:outer membrane-bounded periplasmic space"/>
    <property type="evidence" value="ECO:0007669"/>
    <property type="project" value="TreeGrafter"/>
</dbReference>
<feature type="compositionally biased region" description="Basic and acidic residues" evidence="9">
    <location>
        <begin position="669"/>
        <end position="685"/>
    </location>
</feature>
<feature type="compositionally biased region" description="Pro residues" evidence="9">
    <location>
        <begin position="693"/>
        <end position="721"/>
    </location>
</feature>
<dbReference type="Pfam" id="PF00912">
    <property type="entry name" value="Transgly"/>
    <property type="match status" value="1"/>
</dbReference>
<evidence type="ECO:0000256" key="10">
    <source>
        <dbReference type="SAM" id="Phobius"/>
    </source>
</evidence>
<dbReference type="AlphaFoldDB" id="A0A6J5YX08"/>
<evidence type="ECO:0000259" key="11">
    <source>
        <dbReference type="Pfam" id="PF00905"/>
    </source>
</evidence>
<dbReference type="InterPro" id="IPR001264">
    <property type="entry name" value="Glyco_trans_51"/>
</dbReference>
<dbReference type="Gene3D" id="1.10.3810.10">
    <property type="entry name" value="Biosynthetic peptidoglycan transglycosylase-like"/>
    <property type="match status" value="1"/>
</dbReference>
<dbReference type="GO" id="GO:0008955">
    <property type="term" value="F:peptidoglycan glycosyltransferase activity"/>
    <property type="evidence" value="ECO:0007669"/>
    <property type="project" value="UniProtKB-EC"/>
</dbReference>
<evidence type="ECO:0000256" key="4">
    <source>
        <dbReference type="ARBA" id="ARBA00022679"/>
    </source>
</evidence>
<evidence type="ECO:0000313" key="13">
    <source>
        <dbReference type="EMBL" id="CAB4335025.1"/>
    </source>
</evidence>
<keyword evidence="10" id="KW-0812">Transmembrane</keyword>
<feature type="region of interest" description="Disordered" evidence="9">
    <location>
        <begin position="658"/>
        <end position="731"/>
    </location>
</feature>
<evidence type="ECO:0000256" key="5">
    <source>
        <dbReference type="ARBA" id="ARBA00022801"/>
    </source>
</evidence>
<reference evidence="13" key="1">
    <citation type="submission" date="2020-05" db="EMBL/GenBank/DDBJ databases">
        <authorList>
            <person name="Chiriac C."/>
            <person name="Salcher M."/>
            <person name="Ghai R."/>
            <person name="Kavagutti S V."/>
        </authorList>
    </citation>
    <scope>NUCLEOTIDE SEQUENCE</scope>
</reference>
<protein>
    <recommendedName>
        <fullName evidence="7">peptidoglycan glycosyltransferase</fullName>
        <ecNumber evidence="7">2.4.99.28</ecNumber>
    </recommendedName>
</protein>
<gene>
    <name evidence="13" type="ORF">UFOPK3522_00118</name>
</gene>
<dbReference type="EMBL" id="CAESAO010000005">
    <property type="protein sequence ID" value="CAB4335025.1"/>
    <property type="molecule type" value="Genomic_DNA"/>
</dbReference>
<dbReference type="SUPFAM" id="SSF53955">
    <property type="entry name" value="Lysozyme-like"/>
    <property type="match status" value="1"/>
</dbReference>
<dbReference type="SUPFAM" id="SSF56601">
    <property type="entry name" value="beta-lactamase/transpeptidase-like"/>
    <property type="match status" value="1"/>
</dbReference>
<dbReference type="GO" id="GO:0006508">
    <property type="term" value="P:proteolysis"/>
    <property type="evidence" value="ECO:0007669"/>
    <property type="project" value="UniProtKB-KW"/>
</dbReference>
<comment type="catalytic activity">
    <reaction evidence="8">
        <text>[GlcNAc-(1-&gt;4)-Mur2Ac(oyl-L-Ala-gamma-D-Glu-L-Lys-D-Ala-D-Ala)](n)-di-trans,octa-cis-undecaprenyl diphosphate + beta-D-GlcNAc-(1-&gt;4)-Mur2Ac(oyl-L-Ala-gamma-D-Glu-L-Lys-D-Ala-D-Ala)-di-trans,octa-cis-undecaprenyl diphosphate = [GlcNAc-(1-&gt;4)-Mur2Ac(oyl-L-Ala-gamma-D-Glu-L-Lys-D-Ala-D-Ala)](n+1)-di-trans,octa-cis-undecaprenyl diphosphate + di-trans,octa-cis-undecaprenyl diphosphate + H(+)</text>
        <dbReference type="Rhea" id="RHEA:23708"/>
        <dbReference type="Rhea" id="RHEA-COMP:9602"/>
        <dbReference type="Rhea" id="RHEA-COMP:9603"/>
        <dbReference type="ChEBI" id="CHEBI:15378"/>
        <dbReference type="ChEBI" id="CHEBI:58405"/>
        <dbReference type="ChEBI" id="CHEBI:60033"/>
        <dbReference type="ChEBI" id="CHEBI:78435"/>
        <dbReference type="EC" id="2.4.99.28"/>
    </reaction>
</comment>
<evidence type="ECO:0000256" key="8">
    <source>
        <dbReference type="ARBA" id="ARBA00049902"/>
    </source>
</evidence>
<evidence type="ECO:0000256" key="6">
    <source>
        <dbReference type="ARBA" id="ARBA00023268"/>
    </source>
</evidence>
<dbReference type="Gene3D" id="3.40.710.10">
    <property type="entry name" value="DD-peptidase/beta-lactamase superfamily"/>
    <property type="match status" value="1"/>
</dbReference>
<keyword evidence="1" id="KW-0121">Carboxypeptidase</keyword>
<feature type="domain" description="Penicillin-binding protein transpeptidase" evidence="11">
    <location>
        <begin position="355"/>
        <end position="628"/>
    </location>
</feature>
<keyword evidence="2" id="KW-0645">Protease</keyword>
<dbReference type="InterPro" id="IPR023346">
    <property type="entry name" value="Lysozyme-like_dom_sf"/>
</dbReference>
<proteinExistence type="predicted"/>
<dbReference type="InterPro" id="IPR001460">
    <property type="entry name" value="PCN-bd_Tpept"/>
</dbReference>
<evidence type="ECO:0000256" key="3">
    <source>
        <dbReference type="ARBA" id="ARBA00022676"/>
    </source>
</evidence>
<dbReference type="Pfam" id="PF00905">
    <property type="entry name" value="Transpeptidase"/>
    <property type="match status" value="1"/>
</dbReference>
<dbReference type="InterPro" id="IPR012338">
    <property type="entry name" value="Beta-lactam/transpept-like"/>
</dbReference>
<keyword evidence="10" id="KW-0472">Membrane</keyword>
<evidence type="ECO:0000256" key="7">
    <source>
        <dbReference type="ARBA" id="ARBA00044770"/>
    </source>
</evidence>
<keyword evidence="4" id="KW-0808">Transferase</keyword>
<feature type="domain" description="Glycosyl transferase family 51" evidence="12">
    <location>
        <begin position="92"/>
        <end position="267"/>
    </location>
</feature>
<keyword evidence="3" id="KW-0328">Glycosyltransferase</keyword>
<evidence type="ECO:0000259" key="12">
    <source>
        <dbReference type="Pfam" id="PF00912"/>
    </source>
</evidence>
<dbReference type="GO" id="GO:0004180">
    <property type="term" value="F:carboxypeptidase activity"/>
    <property type="evidence" value="ECO:0007669"/>
    <property type="project" value="UniProtKB-KW"/>
</dbReference>